<evidence type="ECO:0000313" key="2">
    <source>
        <dbReference type="Proteomes" id="UP001108280"/>
    </source>
</evidence>
<sequence length="93" mass="10480">MVQLWSTAPHYLLDWIFMLILPFCLCSRKLTCWATSGSSLVFWSSRGQDVSTQAGCVLLVACFQVKNLLHRRILTPTVTWSDVVFKNKPSSSG</sequence>
<accession>A0A9J7FWF2</accession>
<feature type="transmembrane region" description="Helical" evidence="1">
    <location>
        <begin position="12"/>
        <end position="30"/>
    </location>
</feature>
<keyword evidence="1" id="KW-1133">Transmembrane helix</keyword>
<dbReference type="AlphaFoldDB" id="A0A9J7FWF2"/>
<protein>
    <submittedName>
        <fullName evidence="3">Uncharacterized protein LOC103162924 isoform X2</fullName>
    </submittedName>
</protein>
<reference evidence="2" key="1">
    <citation type="journal article" date="2018" name="Biotechnol. Bioeng.">
        <title>A reference genome of the Chinese hamster based on a hybrid assembly strategy.</title>
        <authorList>
            <person name="Rupp O."/>
            <person name="MacDonald M.L."/>
            <person name="Li S."/>
            <person name="Dhiman H."/>
            <person name="Polson S."/>
            <person name="Griep S."/>
            <person name="Heffner K."/>
            <person name="Hernandez I."/>
            <person name="Brinkrolf K."/>
            <person name="Jadhav V."/>
            <person name="Samoudi M."/>
            <person name="Hao H."/>
            <person name="Kingham B."/>
            <person name="Goesmann A."/>
            <person name="Betenbaugh M.J."/>
            <person name="Lewis N.E."/>
            <person name="Borth N."/>
            <person name="Lee K.H."/>
        </authorList>
    </citation>
    <scope>NUCLEOTIDE SEQUENCE [LARGE SCALE GENOMIC DNA]</scope>
    <source>
        <strain evidence="2">17A/GY</strain>
    </source>
</reference>
<dbReference type="GeneID" id="103162924"/>
<reference evidence="2" key="2">
    <citation type="journal article" date="2020" name="Biotechnol. Bioeng.">
        <title>Chromosome-scale scaffolds for the Chinese hamster reference genome assembly to facilitate the study of the CHO epigenome.</title>
        <authorList>
            <person name="Hilliard W."/>
            <person name="MacDonald M."/>
            <person name="Lee K.H."/>
        </authorList>
    </citation>
    <scope>NUCLEOTIDE SEQUENCE [LARGE SCALE GENOMIC DNA]</scope>
    <source>
        <strain evidence="2">17A/GY</strain>
    </source>
</reference>
<proteinExistence type="predicted"/>
<keyword evidence="2" id="KW-1185">Reference proteome</keyword>
<keyword evidence="1" id="KW-0472">Membrane</keyword>
<evidence type="ECO:0000256" key="1">
    <source>
        <dbReference type="SAM" id="Phobius"/>
    </source>
</evidence>
<organism evidence="2 3">
    <name type="scientific">Cricetulus griseus</name>
    <name type="common">Chinese hamster</name>
    <name type="synonym">Cricetulus barabensis griseus</name>
    <dbReference type="NCBI Taxonomy" id="10029"/>
    <lineage>
        <taxon>Eukaryota</taxon>
        <taxon>Metazoa</taxon>
        <taxon>Chordata</taxon>
        <taxon>Craniata</taxon>
        <taxon>Vertebrata</taxon>
        <taxon>Euteleostomi</taxon>
        <taxon>Mammalia</taxon>
        <taxon>Eutheria</taxon>
        <taxon>Euarchontoglires</taxon>
        <taxon>Glires</taxon>
        <taxon>Rodentia</taxon>
        <taxon>Myomorpha</taxon>
        <taxon>Muroidea</taxon>
        <taxon>Cricetidae</taxon>
        <taxon>Cricetinae</taxon>
        <taxon>Cricetulus</taxon>
    </lineage>
</organism>
<gene>
    <name evidence="3" type="primary">LOC103162924</name>
</gene>
<evidence type="ECO:0000313" key="3">
    <source>
        <dbReference type="RefSeq" id="XP_027270107.1"/>
    </source>
</evidence>
<reference evidence="3" key="3">
    <citation type="submission" date="2025-08" db="UniProtKB">
        <authorList>
            <consortium name="RefSeq"/>
        </authorList>
    </citation>
    <scope>IDENTIFICATION</scope>
    <source>
        <strain evidence="3">17A/GY</strain>
        <tissue evidence="3">Liver</tissue>
    </source>
</reference>
<dbReference type="RefSeq" id="XP_027270107.1">
    <property type="nucleotide sequence ID" value="XM_027414306.2"/>
</dbReference>
<dbReference type="KEGG" id="cge:103162924"/>
<keyword evidence="1" id="KW-0812">Transmembrane</keyword>
<name>A0A9J7FWF2_CRIGR</name>
<dbReference type="Proteomes" id="UP001108280">
    <property type="component" value="Chromosome 4"/>
</dbReference>